<feature type="domain" description="SP-RING-type" evidence="6">
    <location>
        <begin position="260"/>
        <end position="342"/>
    </location>
</feature>
<protein>
    <recommendedName>
        <fullName evidence="6">SP-RING-type domain-containing protein</fullName>
    </recommendedName>
</protein>
<accession>A0A9P8PDG0</accession>
<evidence type="ECO:0000256" key="3">
    <source>
        <dbReference type="ARBA" id="ARBA00022833"/>
    </source>
</evidence>
<dbReference type="GO" id="GO:0008270">
    <property type="term" value="F:zinc ion binding"/>
    <property type="evidence" value="ECO:0007669"/>
    <property type="project" value="UniProtKB-KW"/>
</dbReference>
<dbReference type="AlphaFoldDB" id="A0A9P8PDG0"/>
<dbReference type="InterPro" id="IPR004181">
    <property type="entry name" value="Znf_MIZ"/>
</dbReference>
<dbReference type="Gene3D" id="3.30.40.10">
    <property type="entry name" value="Zinc/RING finger domain, C3HC4 (zinc finger)"/>
    <property type="match status" value="1"/>
</dbReference>
<dbReference type="Pfam" id="PF02891">
    <property type="entry name" value="zf-MIZ"/>
    <property type="match status" value="1"/>
</dbReference>
<keyword evidence="2 4" id="KW-0863">Zinc-finger</keyword>
<dbReference type="GO" id="GO:0061665">
    <property type="term" value="F:SUMO ligase activity"/>
    <property type="evidence" value="ECO:0007669"/>
    <property type="project" value="TreeGrafter"/>
</dbReference>
<dbReference type="GO" id="GO:0016925">
    <property type="term" value="P:protein sumoylation"/>
    <property type="evidence" value="ECO:0007669"/>
    <property type="project" value="TreeGrafter"/>
</dbReference>
<evidence type="ECO:0000256" key="5">
    <source>
        <dbReference type="SAM" id="MobiDB-lite"/>
    </source>
</evidence>
<feature type="compositionally biased region" description="Polar residues" evidence="5">
    <location>
        <begin position="518"/>
        <end position="527"/>
    </location>
</feature>
<dbReference type="PROSITE" id="PS51044">
    <property type="entry name" value="ZF_SP_RING"/>
    <property type="match status" value="1"/>
</dbReference>
<evidence type="ECO:0000313" key="8">
    <source>
        <dbReference type="Proteomes" id="UP000788993"/>
    </source>
</evidence>
<dbReference type="InterPro" id="IPR013083">
    <property type="entry name" value="Znf_RING/FYVE/PHD"/>
</dbReference>
<keyword evidence="3" id="KW-0862">Zinc</keyword>
<organism evidence="7 8">
    <name type="scientific">Ogataea polymorpha</name>
    <dbReference type="NCBI Taxonomy" id="460523"/>
    <lineage>
        <taxon>Eukaryota</taxon>
        <taxon>Fungi</taxon>
        <taxon>Dikarya</taxon>
        <taxon>Ascomycota</taxon>
        <taxon>Saccharomycotina</taxon>
        <taxon>Pichiomycetes</taxon>
        <taxon>Pichiales</taxon>
        <taxon>Pichiaceae</taxon>
        <taxon>Ogataea</taxon>
    </lineage>
</organism>
<feature type="region of interest" description="Disordered" evidence="5">
    <location>
        <begin position="1"/>
        <end position="31"/>
    </location>
</feature>
<dbReference type="PANTHER" id="PTHR10782:SF4">
    <property type="entry name" value="TONALLI, ISOFORM E"/>
    <property type="match status" value="1"/>
</dbReference>
<evidence type="ECO:0000313" key="7">
    <source>
        <dbReference type="EMBL" id="KAH3669832.1"/>
    </source>
</evidence>
<dbReference type="PANTHER" id="PTHR10782">
    <property type="entry name" value="ZINC FINGER MIZ DOMAIN-CONTAINING PROTEIN"/>
    <property type="match status" value="1"/>
</dbReference>
<dbReference type="Proteomes" id="UP000788993">
    <property type="component" value="Unassembled WGS sequence"/>
</dbReference>
<keyword evidence="8" id="KW-1185">Reference proteome</keyword>
<feature type="region of interest" description="Disordered" evidence="5">
    <location>
        <begin position="518"/>
        <end position="544"/>
    </location>
</feature>
<name>A0A9P8PDG0_9ASCO</name>
<evidence type="ECO:0000256" key="2">
    <source>
        <dbReference type="ARBA" id="ARBA00022771"/>
    </source>
</evidence>
<evidence type="ECO:0000259" key="6">
    <source>
        <dbReference type="PROSITE" id="PS51044"/>
    </source>
</evidence>
<gene>
    <name evidence="7" type="ORF">OGATHE_002644</name>
</gene>
<keyword evidence="1" id="KW-0479">Metal-binding</keyword>
<reference evidence="7" key="1">
    <citation type="journal article" date="2021" name="Open Biol.">
        <title>Shared evolutionary footprints suggest mitochondrial oxidative damage underlies multiple complex I losses in fungi.</title>
        <authorList>
            <person name="Schikora-Tamarit M.A."/>
            <person name="Marcet-Houben M."/>
            <person name="Nosek J."/>
            <person name="Gabaldon T."/>
        </authorList>
    </citation>
    <scope>NUCLEOTIDE SEQUENCE</scope>
    <source>
        <strain evidence="7">NCAIM Y.01608</strain>
    </source>
</reference>
<reference evidence="7" key="2">
    <citation type="submission" date="2021-01" db="EMBL/GenBank/DDBJ databases">
        <authorList>
            <person name="Schikora-Tamarit M.A."/>
        </authorList>
    </citation>
    <scope>NUCLEOTIDE SEQUENCE</scope>
    <source>
        <strain evidence="7">NCAIM Y.01608</strain>
    </source>
</reference>
<evidence type="ECO:0000256" key="1">
    <source>
        <dbReference type="ARBA" id="ARBA00022723"/>
    </source>
</evidence>
<dbReference type="EMBL" id="JAEUBD010000983">
    <property type="protein sequence ID" value="KAH3669832.1"/>
    <property type="molecule type" value="Genomic_DNA"/>
</dbReference>
<proteinExistence type="predicted"/>
<dbReference type="CDD" id="cd16650">
    <property type="entry name" value="SP-RING_PIAS-like"/>
    <property type="match status" value="1"/>
</dbReference>
<comment type="caution">
    <text evidence="7">The sequence shown here is derived from an EMBL/GenBank/DDBJ whole genome shotgun (WGS) entry which is preliminary data.</text>
</comment>
<sequence>MNESSAKAKKAPSLKLRLSQEPENQPMTEESDVFSDFCDADDLDEIVSRAHKERQKRLNKQEQRKSFWVKFKLPRKLLEENQEISCSTPLASLSQKPPLTSQDNKLSQINIVRNHIVYLDRILSDPSIPAELSSSLRELHGSLWLQVPTMDPYSLYQLLIQLQKQIARFKELKDIIKPSDAPHIDSNPAIPLLNSATPQFDDPTSSPQMSGYFFQAMNALDRQLSTSRHVTKSSSAKRRMDSQQATLFGHVKRQKPHTHENDDIMEEAIVLSLSDPLSGRRMKTPLRSRYCSHIECFELESFMQMNNLEPFPVSVRRKSTNKIDANEILSDTKRRPLNPDQHNRRTFEFQYKVQLRQNKDQNKPNNSLEFFTCPICKLEFSIHAPGDLYIVGELQAILEQLETSSTVDRIRISQDGSWSFVEAKKKEDAKESEIIELEDLDSSEEEREITKIKLERTAKKEASLFPARRFEDEAILDDLFEPSDKEIEDEIDRIVDQVISKDGSRQSDYNSYLKTSSLNAGKTQTSEPVFFTGNGDEEDPFVID</sequence>
<dbReference type="GO" id="GO:0000785">
    <property type="term" value="C:chromatin"/>
    <property type="evidence" value="ECO:0007669"/>
    <property type="project" value="TreeGrafter"/>
</dbReference>
<feature type="compositionally biased region" description="Acidic residues" evidence="5">
    <location>
        <begin position="535"/>
        <end position="544"/>
    </location>
</feature>
<evidence type="ECO:0000256" key="4">
    <source>
        <dbReference type="PROSITE-ProRule" id="PRU00452"/>
    </source>
</evidence>